<keyword evidence="3" id="KW-1185">Reference proteome</keyword>
<dbReference type="Pfam" id="PF00144">
    <property type="entry name" value="Beta-lactamase"/>
    <property type="match status" value="1"/>
</dbReference>
<dbReference type="RefSeq" id="WP_093919586.1">
    <property type="nucleotide sequence ID" value="NZ_FONW01000003.1"/>
</dbReference>
<dbReference type="InterPro" id="IPR001466">
    <property type="entry name" value="Beta-lactam-related"/>
</dbReference>
<evidence type="ECO:0000259" key="1">
    <source>
        <dbReference type="Pfam" id="PF00144"/>
    </source>
</evidence>
<name>A0A1I2GZ79_9BACT</name>
<protein>
    <submittedName>
        <fullName evidence="2">CubicO group peptidase, beta-lactamase class C family</fullName>
    </submittedName>
</protein>
<dbReference type="STRING" id="655355.SAMN05216283_103161"/>
<proteinExistence type="predicted"/>
<dbReference type="Proteomes" id="UP000198964">
    <property type="component" value="Unassembled WGS sequence"/>
</dbReference>
<dbReference type="PANTHER" id="PTHR46825:SF9">
    <property type="entry name" value="BETA-LACTAMASE-RELATED DOMAIN-CONTAINING PROTEIN"/>
    <property type="match status" value="1"/>
</dbReference>
<organism evidence="2 3">
    <name type="scientific">Sunxiuqinia elliptica</name>
    <dbReference type="NCBI Taxonomy" id="655355"/>
    <lineage>
        <taxon>Bacteria</taxon>
        <taxon>Pseudomonadati</taxon>
        <taxon>Bacteroidota</taxon>
        <taxon>Bacteroidia</taxon>
        <taxon>Marinilabiliales</taxon>
        <taxon>Prolixibacteraceae</taxon>
        <taxon>Sunxiuqinia</taxon>
    </lineage>
</organism>
<accession>A0A1I2GZ79</accession>
<evidence type="ECO:0000313" key="2">
    <source>
        <dbReference type="EMBL" id="SFF21886.1"/>
    </source>
</evidence>
<reference evidence="2 3" key="1">
    <citation type="submission" date="2016-10" db="EMBL/GenBank/DDBJ databases">
        <authorList>
            <person name="de Groot N.N."/>
        </authorList>
    </citation>
    <scope>NUCLEOTIDE SEQUENCE [LARGE SCALE GENOMIC DNA]</scope>
    <source>
        <strain evidence="2 3">CGMCC 1.9156</strain>
    </source>
</reference>
<feature type="domain" description="Beta-lactamase-related" evidence="1">
    <location>
        <begin position="67"/>
        <end position="392"/>
    </location>
</feature>
<dbReference type="InterPro" id="IPR012338">
    <property type="entry name" value="Beta-lactam/transpept-like"/>
</dbReference>
<dbReference type="InterPro" id="IPR050491">
    <property type="entry name" value="AmpC-like"/>
</dbReference>
<dbReference type="PANTHER" id="PTHR46825">
    <property type="entry name" value="D-ALANYL-D-ALANINE-CARBOXYPEPTIDASE/ENDOPEPTIDASE AMPH"/>
    <property type="match status" value="1"/>
</dbReference>
<evidence type="ECO:0000313" key="3">
    <source>
        <dbReference type="Proteomes" id="UP000198964"/>
    </source>
</evidence>
<dbReference type="EMBL" id="FONW01000003">
    <property type="protein sequence ID" value="SFF21886.1"/>
    <property type="molecule type" value="Genomic_DNA"/>
</dbReference>
<dbReference type="Gene3D" id="3.40.710.10">
    <property type="entry name" value="DD-peptidase/beta-lactamase superfamily"/>
    <property type="match status" value="1"/>
</dbReference>
<dbReference type="AlphaFoldDB" id="A0A1I2GZ79"/>
<sequence>MTKYLKYLVLVSVFVLSFGSKRISRKKQVPAYYELELKGLNYRIRNDLSDFEHSKYIAKQVERFITRWELKGVALAVIKDEQLVYAQGFGTADRIGNEVEPGKLFRVASVSKLITAIAIMHLVEDGRLNLDDQVFGPGAILDNEYFREVRDKKLYQITVRNLLAHSGGWSQRYGDPAFHSLSIANKVGDPPPATMTTYSKYVASRRLSFPPGSQTSYSNMGYMFLGEVVSAITGKSYEDYVREDILIPNGILDMHIGHSNLMYKLPNEVDYFEQRGSQQIFDFNGKGLMVAKSDGGNPIELLGAAGGWICSVVELSRLLVLIDGYPQVHDILSDNSILEMTDNTYAKGPLGWRATTDHGTWARTGSMAGSVAMLKRQPDGLSWVFLSNTSSWKGSKFPYEINRFMQRLTRRVEEWPQQDLFNYYPIDTLPLAINH</sequence>
<gene>
    <name evidence="2" type="ORF">SAMN05216283_103161</name>
</gene>
<dbReference type="SUPFAM" id="SSF56601">
    <property type="entry name" value="beta-lactamase/transpeptidase-like"/>
    <property type="match status" value="1"/>
</dbReference>